<feature type="transmembrane region" description="Helical" evidence="6">
    <location>
        <begin position="368"/>
        <end position="387"/>
    </location>
</feature>
<proteinExistence type="predicted"/>
<feature type="transmembrane region" description="Helical" evidence="6">
    <location>
        <begin position="393"/>
        <end position="415"/>
    </location>
</feature>
<feature type="domain" description="ABC transporter" evidence="7">
    <location>
        <begin position="2"/>
        <end position="90"/>
    </location>
</feature>
<dbReference type="InterPro" id="IPR050352">
    <property type="entry name" value="ABCG_transporters"/>
</dbReference>
<keyword evidence="10" id="KW-1185">Reference proteome</keyword>
<dbReference type="Gene3D" id="3.40.50.300">
    <property type="entry name" value="P-loop containing nucleotide triphosphate hydrolases"/>
    <property type="match status" value="1"/>
</dbReference>
<dbReference type="Proteomes" id="UP000237271">
    <property type="component" value="Unassembled WGS sequence"/>
</dbReference>
<dbReference type="GO" id="GO:0016020">
    <property type="term" value="C:membrane"/>
    <property type="evidence" value="ECO:0007669"/>
    <property type="project" value="UniProtKB-SubCell"/>
</dbReference>
<evidence type="ECO:0000256" key="1">
    <source>
        <dbReference type="ARBA" id="ARBA00004141"/>
    </source>
</evidence>
<dbReference type="InterPro" id="IPR003439">
    <property type="entry name" value="ABC_transporter-like_ATP-bd"/>
</dbReference>
<dbReference type="AlphaFoldDB" id="A0A2P4XLL8"/>
<evidence type="ECO:0000256" key="5">
    <source>
        <dbReference type="ARBA" id="ARBA00023136"/>
    </source>
</evidence>
<dbReference type="Pfam" id="PF00005">
    <property type="entry name" value="ABC_tran"/>
    <property type="match status" value="1"/>
</dbReference>
<feature type="transmembrane region" description="Helical" evidence="6">
    <location>
        <begin position="514"/>
        <end position="536"/>
    </location>
</feature>
<protein>
    <submittedName>
        <fullName evidence="9">ABC transporter-like protein</fullName>
    </submittedName>
</protein>
<dbReference type="InterPro" id="IPR013525">
    <property type="entry name" value="ABC2_TM"/>
</dbReference>
<dbReference type="InterPro" id="IPR027417">
    <property type="entry name" value="P-loop_NTPase"/>
</dbReference>
<evidence type="ECO:0000256" key="2">
    <source>
        <dbReference type="ARBA" id="ARBA00022448"/>
    </source>
</evidence>
<comment type="caution">
    <text evidence="9">The sequence shown here is derived from an EMBL/GenBank/DDBJ whole genome shotgun (WGS) entry which is preliminary data.</text>
</comment>
<dbReference type="PANTHER" id="PTHR48041:SF139">
    <property type="entry name" value="PROTEIN SCARLET"/>
    <property type="match status" value="1"/>
</dbReference>
<gene>
    <name evidence="9" type="ORF">PHPALM_17687</name>
</gene>
<accession>A0A2P4XLL8</accession>
<evidence type="ECO:0000256" key="6">
    <source>
        <dbReference type="SAM" id="Phobius"/>
    </source>
</evidence>
<evidence type="ECO:0000256" key="4">
    <source>
        <dbReference type="ARBA" id="ARBA00022989"/>
    </source>
</evidence>
<dbReference type="GO" id="GO:0005524">
    <property type="term" value="F:ATP binding"/>
    <property type="evidence" value="ECO:0007669"/>
    <property type="project" value="InterPro"/>
</dbReference>
<dbReference type="GO" id="GO:0140359">
    <property type="term" value="F:ABC-type transporter activity"/>
    <property type="evidence" value="ECO:0007669"/>
    <property type="project" value="InterPro"/>
</dbReference>
<dbReference type="GO" id="GO:0016887">
    <property type="term" value="F:ATP hydrolysis activity"/>
    <property type="evidence" value="ECO:0007669"/>
    <property type="project" value="InterPro"/>
</dbReference>
<dbReference type="Pfam" id="PF01061">
    <property type="entry name" value="ABC2_membrane"/>
    <property type="match status" value="1"/>
</dbReference>
<dbReference type="EMBL" id="NCKW01009613">
    <property type="protein sequence ID" value="POM66451.1"/>
    <property type="molecule type" value="Genomic_DNA"/>
</dbReference>
<keyword evidence="2" id="KW-0813">Transport</keyword>
<keyword evidence="4 6" id="KW-1133">Transmembrane helix</keyword>
<dbReference type="SUPFAM" id="SSF52540">
    <property type="entry name" value="P-loop containing nucleoside triphosphate hydrolases"/>
    <property type="match status" value="1"/>
</dbReference>
<dbReference type="PANTHER" id="PTHR48041">
    <property type="entry name" value="ABC TRANSPORTER G FAMILY MEMBER 28"/>
    <property type="match status" value="1"/>
</dbReference>
<organism evidence="9 10">
    <name type="scientific">Phytophthora palmivora</name>
    <dbReference type="NCBI Taxonomy" id="4796"/>
    <lineage>
        <taxon>Eukaryota</taxon>
        <taxon>Sar</taxon>
        <taxon>Stramenopiles</taxon>
        <taxon>Oomycota</taxon>
        <taxon>Peronosporomycetes</taxon>
        <taxon>Peronosporales</taxon>
        <taxon>Peronosporaceae</taxon>
        <taxon>Phytophthora</taxon>
    </lineage>
</organism>
<feature type="domain" description="ABC-2 type transporter transmembrane" evidence="8">
    <location>
        <begin position="261"/>
        <end position="473"/>
    </location>
</feature>
<comment type="subcellular location">
    <subcellularLocation>
        <location evidence="1">Membrane</location>
        <topology evidence="1">Multi-pass membrane protein</topology>
    </subcellularLocation>
</comment>
<evidence type="ECO:0000313" key="9">
    <source>
        <dbReference type="EMBL" id="POM66451.1"/>
    </source>
</evidence>
<evidence type="ECO:0000259" key="8">
    <source>
        <dbReference type="Pfam" id="PF01061"/>
    </source>
</evidence>
<feature type="transmembrane region" description="Helical" evidence="6">
    <location>
        <begin position="427"/>
        <end position="444"/>
    </location>
</feature>
<evidence type="ECO:0000256" key="3">
    <source>
        <dbReference type="ARBA" id="ARBA00022692"/>
    </source>
</evidence>
<reference evidence="9 10" key="1">
    <citation type="journal article" date="2017" name="Genome Biol. Evol.">
        <title>Phytophthora megakarya and P. palmivora, closely related causal agents of cacao black pod rot, underwent increases in genome sizes and gene numbers by different mechanisms.</title>
        <authorList>
            <person name="Ali S.S."/>
            <person name="Shao J."/>
            <person name="Lary D.J."/>
            <person name="Kronmiller B."/>
            <person name="Shen D."/>
            <person name="Strem M.D."/>
            <person name="Amoako-Attah I."/>
            <person name="Akrofi A.Y."/>
            <person name="Begoude B.A."/>
            <person name="Ten Hoopen G.M."/>
            <person name="Coulibaly K."/>
            <person name="Kebe B.I."/>
            <person name="Melnick R.L."/>
            <person name="Guiltinan M.J."/>
            <person name="Tyler B.M."/>
            <person name="Meinhardt L.W."/>
            <person name="Bailey B.A."/>
        </authorList>
    </citation>
    <scope>NUCLEOTIDE SEQUENCE [LARGE SCALE GENOMIC DNA]</scope>
    <source>
        <strain evidence="10">sbr112.9</strain>
    </source>
</reference>
<evidence type="ECO:0000259" key="7">
    <source>
        <dbReference type="Pfam" id="PF00005"/>
    </source>
</evidence>
<evidence type="ECO:0000313" key="10">
    <source>
        <dbReference type="Proteomes" id="UP000237271"/>
    </source>
</evidence>
<name>A0A2P4XLL8_9STRA</name>
<feature type="transmembrane region" description="Helical" evidence="6">
    <location>
        <begin position="278"/>
        <end position="299"/>
    </location>
</feature>
<sequence length="539" mass="60885">MQDEMFHSTLTVREHLVFQARLRLDRQVNKKQCLDQANAVIEELGLTGCRDTQIGGWMLRGISGGEKKRLAFASEILTSPAVLFVDEPTSGLDSCMARAVVEHLKKLASKRTVVTAIHQPSSEVYALFDHLYLLAEGATVFQGPVCEAITYFAALGLPCPQFMNPADHFMEQLVVLERATDNEGLARVQRLKDAWTKRQQKHQTQQSNSDTTVQVSTWMTKLKSAADLVDVVVYEVEGREEDDFISTEYDYENSSLSLWGQVEVLAHRNWLRLARDPMAFRLQVLQTVIFSFLLGLIYFQLQVDQKGIRNFSGAFFYIVTDQVYSASMPAIISVSVELPIVYRELDVGLYRIGAWYLAKNLCELPSQFVLPMLNLIPIYVLILGFFGSPGFLVFMQMLTLLVAMNSSCVAFGYAVSCICRRVDIAPIVGNIVIMPLLLLGGMFVDPERVPVMFRWLELVTPFKHGYFGFMRAFWRNVANIPCNLEDTTAECTTMTGHDVLEGYNIPDQTIWGDVWSLLALSLFFRLLGFVALHLSVHHK</sequence>
<keyword evidence="3 6" id="KW-0812">Transmembrane</keyword>
<keyword evidence="5 6" id="KW-0472">Membrane</keyword>
<dbReference type="OrthoDB" id="190880at2759"/>